<protein>
    <submittedName>
        <fullName evidence="1">7620_t:CDS:1</fullName>
    </submittedName>
</protein>
<name>A0ACA9N9N1_9GLOM</name>
<evidence type="ECO:0000313" key="2">
    <source>
        <dbReference type="Proteomes" id="UP000789860"/>
    </source>
</evidence>
<keyword evidence="2" id="KW-1185">Reference proteome</keyword>
<dbReference type="EMBL" id="CAJVPM010020366">
    <property type="protein sequence ID" value="CAG8634509.1"/>
    <property type="molecule type" value="Genomic_DNA"/>
</dbReference>
<dbReference type="Proteomes" id="UP000789860">
    <property type="component" value="Unassembled WGS sequence"/>
</dbReference>
<reference evidence="1" key="1">
    <citation type="submission" date="2021-06" db="EMBL/GenBank/DDBJ databases">
        <authorList>
            <person name="Kallberg Y."/>
            <person name="Tangrot J."/>
            <person name="Rosling A."/>
        </authorList>
    </citation>
    <scope>NUCLEOTIDE SEQUENCE</scope>
    <source>
        <strain evidence="1">AU212A</strain>
    </source>
</reference>
<proteinExistence type="predicted"/>
<sequence length="263" mass="30068">GPWRSNVTDPDLASCFTEGAFIIPINTLMLVFGSLELHHLLKRSAVIPNHGLRNWHYLIERITLSFLIILSIVVLELTLEDSKWQIMDLFVISAMVNVIAVATSILLALFVFVLELLPKPKTEYELIDDDSKNSPEESANIFSRLTFYWMTPLMKLGHKKYLTLVDLWNLNSEDNSKKISADFESAWKKELSKKNPSLFKALVFTFGGPFAFAAFFKAIQDALNFVQPQLLKQLIIFVKRQSDEEKPSALWGYSIAGEYHEYC</sequence>
<gene>
    <name evidence="1" type="ORF">SCALOS_LOCUS8092</name>
</gene>
<feature type="non-terminal residue" evidence="1">
    <location>
        <position position="1"/>
    </location>
</feature>
<feature type="non-terminal residue" evidence="1">
    <location>
        <position position="263"/>
    </location>
</feature>
<evidence type="ECO:0000313" key="1">
    <source>
        <dbReference type="EMBL" id="CAG8634509.1"/>
    </source>
</evidence>
<accession>A0ACA9N9N1</accession>
<organism evidence="1 2">
    <name type="scientific">Scutellospora calospora</name>
    <dbReference type="NCBI Taxonomy" id="85575"/>
    <lineage>
        <taxon>Eukaryota</taxon>
        <taxon>Fungi</taxon>
        <taxon>Fungi incertae sedis</taxon>
        <taxon>Mucoromycota</taxon>
        <taxon>Glomeromycotina</taxon>
        <taxon>Glomeromycetes</taxon>
        <taxon>Diversisporales</taxon>
        <taxon>Gigasporaceae</taxon>
        <taxon>Scutellospora</taxon>
    </lineage>
</organism>
<comment type="caution">
    <text evidence="1">The sequence shown here is derived from an EMBL/GenBank/DDBJ whole genome shotgun (WGS) entry which is preliminary data.</text>
</comment>